<dbReference type="EMBL" id="JAVDXU010000002">
    <property type="protein sequence ID" value="MDR7270869.1"/>
    <property type="molecule type" value="Genomic_DNA"/>
</dbReference>
<dbReference type="InterPro" id="IPR016181">
    <property type="entry name" value="Acyl_CoA_acyltransferase"/>
</dbReference>
<evidence type="ECO:0000256" key="2">
    <source>
        <dbReference type="ARBA" id="ARBA00023315"/>
    </source>
</evidence>
<proteinExistence type="predicted"/>
<evidence type="ECO:0000256" key="1">
    <source>
        <dbReference type="ARBA" id="ARBA00022679"/>
    </source>
</evidence>
<organism evidence="4 5">
    <name type="scientific">Roseateles saccharophilus</name>
    <name type="common">Pseudomonas saccharophila</name>
    <dbReference type="NCBI Taxonomy" id="304"/>
    <lineage>
        <taxon>Bacteria</taxon>
        <taxon>Pseudomonadati</taxon>
        <taxon>Pseudomonadota</taxon>
        <taxon>Betaproteobacteria</taxon>
        <taxon>Burkholderiales</taxon>
        <taxon>Sphaerotilaceae</taxon>
        <taxon>Roseateles</taxon>
    </lineage>
</organism>
<reference evidence="4 5" key="1">
    <citation type="submission" date="2023-07" db="EMBL/GenBank/DDBJ databases">
        <title>Sorghum-associated microbial communities from plants grown in Nebraska, USA.</title>
        <authorList>
            <person name="Schachtman D."/>
        </authorList>
    </citation>
    <scope>NUCLEOTIDE SEQUENCE [LARGE SCALE GENOMIC DNA]</scope>
    <source>
        <strain evidence="4 5">BE314</strain>
    </source>
</reference>
<accession>A0ABU1YPT7</accession>
<dbReference type="Gene3D" id="3.40.630.30">
    <property type="match status" value="1"/>
</dbReference>
<keyword evidence="2" id="KW-0012">Acyltransferase</keyword>
<dbReference type="Pfam" id="PF00583">
    <property type="entry name" value="Acetyltransf_1"/>
    <property type="match status" value="1"/>
</dbReference>
<dbReference type="Proteomes" id="UP001180453">
    <property type="component" value="Unassembled WGS sequence"/>
</dbReference>
<evidence type="ECO:0000259" key="3">
    <source>
        <dbReference type="PROSITE" id="PS51186"/>
    </source>
</evidence>
<dbReference type="PANTHER" id="PTHR43877">
    <property type="entry name" value="AMINOALKYLPHOSPHONATE N-ACETYLTRANSFERASE-RELATED-RELATED"/>
    <property type="match status" value="1"/>
</dbReference>
<keyword evidence="1" id="KW-0808">Transferase</keyword>
<evidence type="ECO:0000313" key="4">
    <source>
        <dbReference type="EMBL" id="MDR7270869.1"/>
    </source>
</evidence>
<dbReference type="SUPFAM" id="SSF55729">
    <property type="entry name" value="Acyl-CoA N-acyltransferases (Nat)"/>
    <property type="match status" value="1"/>
</dbReference>
<protein>
    <submittedName>
        <fullName evidence="4">GNAT superfamily N-acetyltransferase</fullName>
    </submittedName>
</protein>
<sequence length="180" mass="19775">MSAPLLRPLRADDADAVATLHATSWRSAYRGIVPDDFLDHEVFAERQAVWRERLQGSAVASAFGIVAEDATGQMIGFAYVLPGHDPVCGTLVDNLHVHPELKGGGIGRKLLQAVVRELGPDHAQPLYLWVLDQNEPAKRFYARLGAEFIDPGTTPPFGGVCLPEWRCIWREPSTLLSDHA</sequence>
<dbReference type="PROSITE" id="PS51186">
    <property type="entry name" value="GNAT"/>
    <property type="match status" value="1"/>
</dbReference>
<gene>
    <name evidence="4" type="ORF">J2X20_003527</name>
</gene>
<dbReference type="InterPro" id="IPR000182">
    <property type="entry name" value="GNAT_dom"/>
</dbReference>
<keyword evidence="5" id="KW-1185">Reference proteome</keyword>
<feature type="domain" description="N-acetyltransferase" evidence="3">
    <location>
        <begin position="4"/>
        <end position="168"/>
    </location>
</feature>
<dbReference type="InterPro" id="IPR050832">
    <property type="entry name" value="Bact_Acetyltransf"/>
</dbReference>
<name>A0ABU1YPT7_ROSSA</name>
<dbReference type="RefSeq" id="WP_310267199.1">
    <property type="nucleotide sequence ID" value="NZ_JAVDXU010000002.1"/>
</dbReference>
<dbReference type="CDD" id="cd04301">
    <property type="entry name" value="NAT_SF"/>
    <property type="match status" value="1"/>
</dbReference>
<evidence type="ECO:0000313" key="5">
    <source>
        <dbReference type="Proteomes" id="UP001180453"/>
    </source>
</evidence>
<dbReference type="PANTHER" id="PTHR43877:SF1">
    <property type="entry name" value="ACETYLTRANSFERASE"/>
    <property type="match status" value="1"/>
</dbReference>
<comment type="caution">
    <text evidence="4">The sequence shown here is derived from an EMBL/GenBank/DDBJ whole genome shotgun (WGS) entry which is preliminary data.</text>
</comment>